<evidence type="ECO:0000256" key="1">
    <source>
        <dbReference type="SAM" id="SignalP"/>
    </source>
</evidence>
<keyword evidence="1" id="KW-0732">Signal</keyword>
<accession>A0ABU0WEY3</accession>
<gene>
    <name evidence="2" type="ORF">QSG27_08725</name>
</gene>
<name>A0ABU0WEY3_9PROT</name>
<dbReference type="RefSeq" id="WP_306705181.1">
    <property type="nucleotide sequence ID" value="NZ_JAUJFI010000030.1"/>
</dbReference>
<reference evidence="2 3" key="1">
    <citation type="submission" date="2023-06" db="EMBL/GenBank/DDBJ databases">
        <title>Azospirillum isscasensis sp.nov, a bacterium isolated from rhizosphere soil of rice.</title>
        <authorList>
            <person name="Wang H."/>
        </authorList>
    </citation>
    <scope>NUCLEOTIDE SEQUENCE [LARGE SCALE GENOMIC DNA]</scope>
    <source>
        <strain evidence="2 3">C340-1</strain>
    </source>
</reference>
<dbReference type="EMBL" id="JAUJFI010000030">
    <property type="protein sequence ID" value="MDQ2102771.1"/>
    <property type="molecule type" value="Genomic_DNA"/>
</dbReference>
<keyword evidence="3" id="KW-1185">Reference proteome</keyword>
<protein>
    <submittedName>
        <fullName evidence="2">Uncharacterized protein</fullName>
    </submittedName>
</protein>
<evidence type="ECO:0000313" key="2">
    <source>
        <dbReference type="EMBL" id="MDQ2102771.1"/>
    </source>
</evidence>
<proteinExistence type="predicted"/>
<feature type="chain" id="PRO_5045724238" evidence="1">
    <location>
        <begin position="27"/>
        <end position="93"/>
    </location>
</feature>
<dbReference type="Proteomes" id="UP001227317">
    <property type="component" value="Unassembled WGS sequence"/>
</dbReference>
<organism evidence="2 3">
    <name type="scientific">Azospirillum isscasi</name>
    <dbReference type="NCBI Taxonomy" id="3053926"/>
    <lineage>
        <taxon>Bacteria</taxon>
        <taxon>Pseudomonadati</taxon>
        <taxon>Pseudomonadota</taxon>
        <taxon>Alphaproteobacteria</taxon>
        <taxon>Rhodospirillales</taxon>
        <taxon>Azospirillaceae</taxon>
        <taxon>Azospirillum</taxon>
    </lineage>
</organism>
<feature type="signal peptide" evidence="1">
    <location>
        <begin position="1"/>
        <end position="26"/>
    </location>
</feature>
<comment type="caution">
    <text evidence="2">The sequence shown here is derived from an EMBL/GenBank/DDBJ whole genome shotgun (WGS) entry which is preliminary data.</text>
</comment>
<evidence type="ECO:0000313" key="3">
    <source>
        <dbReference type="Proteomes" id="UP001227317"/>
    </source>
</evidence>
<sequence length="93" mass="9659">MSIRTFATAAALSTAIILSGAAVASAAEDHCANRLQTVSALLTGGNHALDRVTRSIVERNAAYGTYLHGQGNHTQAHSYLDFAIGQASSGYHS</sequence>